<dbReference type="InterPro" id="IPR027417">
    <property type="entry name" value="P-loop_NTPase"/>
</dbReference>
<keyword evidence="2" id="KW-1185">Reference proteome</keyword>
<dbReference type="EMBL" id="FXTU01000006">
    <property type="protein sequence ID" value="SMP28374.1"/>
    <property type="molecule type" value="Genomic_DNA"/>
</dbReference>
<proteinExistence type="predicted"/>
<dbReference type="SUPFAM" id="SSF52540">
    <property type="entry name" value="P-loop containing nucleoside triphosphate hydrolases"/>
    <property type="match status" value="1"/>
</dbReference>
<gene>
    <name evidence="1" type="ORF">SAMN06265361_10675</name>
</gene>
<comment type="caution">
    <text evidence="1">The sequence shown here is derived from an EMBL/GenBank/DDBJ whole genome shotgun (WGS) entry which is preliminary data.</text>
</comment>
<accession>A0AA46AGK9</accession>
<organism evidence="1 2">
    <name type="scientific">Laceyella tengchongensis</name>
    <dbReference type="NCBI Taxonomy" id="574699"/>
    <lineage>
        <taxon>Bacteria</taxon>
        <taxon>Bacillati</taxon>
        <taxon>Bacillota</taxon>
        <taxon>Bacilli</taxon>
        <taxon>Bacillales</taxon>
        <taxon>Thermoactinomycetaceae</taxon>
        <taxon>Laceyella</taxon>
    </lineage>
</organism>
<dbReference type="AlphaFoldDB" id="A0AA46AGK9"/>
<sequence length="110" mass="13421">MLKENFFMKLRESNQITLPFYDGELDTIQNVTLPDTCIIIIEGVFLQRREWRSFFDFVVYLDCPRNTRFLRESNSTQQNDEKFRKIYWKAEDYYLENEDPKKQANFVLKS</sequence>
<dbReference type="Gene3D" id="3.40.50.300">
    <property type="entry name" value="P-loop containing nucleotide triphosphate hydrolases"/>
    <property type="match status" value="1"/>
</dbReference>
<evidence type="ECO:0008006" key="3">
    <source>
        <dbReference type="Google" id="ProtNLM"/>
    </source>
</evidence>
<evidence type="ECO:0000313" key="1">
    <source>
        <dbReference type="EMBL" id="SMP28374.1"/>
    </source>
</evidence>
<reference evidence="1" key="1">
    <citation type="submission" date="2017-05" db="EMBL/GenBank/DDBJ databases">
        <authorList>
            <person name="Varghese N."/>
            <person name="Submissions S."/>
        </authorList>
    </citation>
    <scope>NUCLEOTIDE SEQUENCE</scope>
    <source>
        <strain evidence="1">DSM 45262</strain>
    </source>
</reference>
<dbReference type="Proteomes" id="UP001157946">
    <property type="component" value="Unassembled WGS sequence"/>
</dbReference>
<name>A0AA46AGK9_9BACL</name>
<evidence type="ECO:0000313" key="2">
    <source>
        <dbReference type="Proteomes" id="UP001157946"/>
    </source>
</evidence>
<protein>
    <recommendedName>
        <fullName evidence="3">Phosphoribulokinase/uridine kinase domain-containing protein</fullName>
    </recommendedName>
</protein>